<keyword evidence="5" id="KW-0418">Kinase</keyword>
<dbReference type="InterPro" id="IPR013655">
    <property type="entry name" value="PAS_fold_3"/>
</dbReference>
<evidence type="ECO:0000256" key="2">
    <source>
        <dbReference type="ARBA" id="ARBA00012438"/>
    </source>
</evidence>
<dbReference type="PANTHER" id="PTHR43304">
    <property type="entry name" value="PHYTOCHROME-LIKE PROTEIN CPH1"/>
    <property type="match status" value="1"/>
</dbReference>
<evidence type="ECO:0000256" key="5">
    <source>
        <dbReference type="ARBA" id="ARBA00022777"/>
    </source>
</evidence>
<dbReference type="InterPro" id="IPR035965">
    <property type="entry name" value="PAS-like_dom_sf"/>
</dbReference>
<keyword evidence="3" id="KW-0597">Phosphoprotein</keyword>
<name>A0ABQ3VLN5_9CHLR</name>
<dbReference type="PANTHER" id="PTHR43304:SF1">
    <property type="entry name" value="PAC DOMAIN-CONTAINING PROTEIN"/>
    <property type="match status" value="1"/>
</dbReference>
<accession>A0ABQ3VLN5</accession>
<dbReference type="SMART" id="SM00091">
    <property type="entry name" value="PAS"/>
    <property type="match status" value="2"/>
</dbReference>
<dbReference type="PROSITE" id="PS50113">
    <property type="entry name" value="PAC"/>
    <property type="match status" value="2"/>
</dbReference>
<reference evidence="7 8" key="1">
    <citation type="journal article" date="2021" name="Int. J. Syst. Evol. Microbiol.">
        <title>Reticulibacter mediterranei gen. nov., sp. nov., within the new family Reticulibacteraceae fam. nov., and Ktedonospora formicarum gen. nov., sp. nov., Ktedonobacter robiniae sp. nov., Dictyobacter formicarum sp. nov. and Dictyobacter arantiisoli sp. nov., belonging to the class Ktedonobacteria.</title>
        <authorList>
            <person name="Yabe S."/>
            <person name="Zheng Y."/>
            <person name="Wang C.M."/>
            <person name="Sakai Y."/>
            <person name="Abe K."/>
            <person name="Yokota A."/>
            <person name="Donadio S."/>
            <person name="Cavaletti L."/>
            <person name="Monciardini P."/>
        </authorList>
    </citation>
    <scope>NUCLEOTIDE SEQUENCE [LARGE SCALE GENOMIC DNA]</scope>
    <source>
        <strain evidence="7 8">SOSP1-9</strain>
    </source>
</reference>
<dbReference type="InterPro" id="IPR000700">
    <property type="entry name" value="PAS-assoc_C"/>
</dbReference>
<dbReference type="Proteomes" id="UP000635565">
    <property type="component" value="Unassembled WGS sequence"/>
</dbReference>
<dbReference type="Pfam" id="PF08447">
    <property type="entry name" value="PAS_3"/>
    <property type="match status" value="3"/>
</dbReference>
<keyword evidence="8" id="KW-1185">Reference proteome</keyword>
<organism evidence="7 8">
    <name type="scientific">Dictyobacter formicarum</name>
    <dbReference type="NCBI Taxonomy" id="2778368"/>
    <lineage>
        <taxon>Bacteria</taxon>
        <taxon>Bacillati</taxon>
        <taxon>Chloroflexota</taxon>
        <taxon>Ktedonobacteria</taxon>
        <taxon>Ktedonobacterales</taxon>
        <taxon>Dictyobacteraceae</taxon>
        <taxon>Dictyobacter</taxon>
    </lineage>
</organism>
<dbReference type="InterPro" id="IPR001610">
    <property type="entry name" value="PAC"/>
</dbReference>
<evidence type="ECO:0000256" key="1">
    <source>
        <dbReference type="ARBA" id="ARBA00000085"/>
    </source>
</evidence>
<dbReference type="EC" id="2.7.13.3" evidence="2"/>
<dbReference type="InterPro" id="IPR052162">
    <property type="entry name" value="Sensor_kinase/Photoreceptor"/>
</dbReference>
<evidence type="ECO:0000313" key="7">
    <source>
        <dbReference type="EMBL" id="GHO87119.1"/>
    </source>
</evidence>
<feature type="domain" description="PAC" evidence="6">
    <location>
        <begin position="135"/>
        <end position="188"/>
    </location>
</feature>
<comment type="caution">
    <text evidence="7">The sequence shown here is derived from an EMBL/GenBank/DDBJ whole genome shotgun (WGS) entry which is preliminary data.</text>
</comment>
<dbReference type="Gene3D" id="3.30.450.20">
    <property type="entry name" value="PAS domain"/>
    <property type="match status" value="3"/>
</dbReference>
<evidence type="ECO:0000313" key="8">
    <source>
        <dbReference type="Proteomes" id="UP000635565"/>
    </source>
</evidence>
<keyword evidence="4" id="KW-0808">Transferase</keyword>
<feature type="domain" description="PAC" evidence="6">
    <location>
        <begin position="8"/>
        <end position="61"/>
    </location>
</feature>
<dbReference type="SMART" id="SM00086">
    <property type="entry name" value="PAC"/>
    <property type="match status" value="3"/>
</dbReference>
<evidence type="ECO:0000256" key="4">
    <source>
        <dbReference type="ARBA" id="ARBA00022679"/>
    </source>
</evidence>
<dbReference type="NCBIfam" id="TIGR00229">
    <property type="entry name" value="sensory_box"/>
    <property type="match status" value="2"/>
</dbReference>
<comment type="catalytic activity">
    <reaction evidence="1">
        <text>ATP + protein L-histidine = ADP + protein N-phospho-L-histidine.</text>
        <dbReference type="EC" id="2.7.13.3"/>
    </reaction>
</comment>
<gene>
    <name evidence="7" type="ORF">KSZ_51250</name>
</gene>
<dbReference type="CDD" id="cd00130">
    <property type="entry name" value="PAS"/>
    <property type="match status" value="2"/>
</dbReference>
<evidence type="ECO:0000256" key="3">
    <source>
        <dbReference type="ARBA" id="ARBA00022553"/>
    </source>
</evidence>
<sequence>MRASGEPFEIEYRFKDGKTGGYRWFLGRAMPVRDATGQILKWFGTSTDIEDQKQAEERSKISEENWRMLAEAVPQLVWTIQSNGRLEYANQRYRDWMQPDFELSGDNFWRQFVHPADIERTLALRHQSLETGEPYENEYRLKNRQTGTYHWFLTRGLPVRDEGGHIVKWFGTSTDIEEQKRLEEALRQSQERVNVLMNSRIIGTFLAEDEQVVDANDTYLRMTGYSREDLCAGRINWMQMTPPEYLARTQQERQELVVHQYGTPYEKEYICQDGSRLPVLVGVVALQLDPLYTIGFVLDNSARKELDNARMTLSIWRVTN</sequence>
<dbReference type="InterPro" id="IPR000014">
    <property type="entry name" value="PAS"/>
</dbReference>
<proteinExistence type="predicted"/>
<protein>
    <recommendedName>
        <fullName evidence="2">histidine kinase</fullName>
        <ecNumber evidence="2">2.7.13.3</ecNumber>
    </recommendedName>
</protein>
<dbReference type="EMBL" id="BNJJ01000015">
    <property type="protein sequence ID" value="GHO87119.1"/>
    <property type="molecule type" value="Genomic_DNA"/>
</dbReference>
<evidence type="ECO:0000259" key="6">
    <source>
        <dbReference type="PROSITE" id="PS50113"/>
    </source>
</evidence>
<dbReference type="SUPFAM" id="SSF55785">
    <property type="entry name" value="PYP-like sensor domain (PAS domain)"/>
    <property type="match status" value="3"/>
</dbReference>